<keyword evidence="6" id="KW-1185">Reference proteome</keyword>
<comment type="caution">
    <text evidence="2">Lacks conserved residue(s) required for the propagation of feature annotation.</text>
</comment>
<dbReference type="SMART" id="SM00032">
    <property type="entry name" value="CCP"/>
    <property type="match status" value="1"/>
</dbReference>
<dbReference type="OrthoDB" id="9943809at2759"/>
<sequence>MYGVTMPRMCNFIFCLLLLHLAGAENGTSVKTCPAPEAPKNAEAVGNNTIGSRVKFLCKEGFFRLGRRPFTITCQSNGQWTKHNVSCVAVSCGDPGNSLQWRT</sequence>
<evidence type="ECO:0000256" key="3">
    <source>
        <dbReference type="SAM" id="SignalP"/>
    </source>
</evidence>
<name>A0A9W9Z5R6_9CNID</name>
<dbReference type="SUPFAM" id="SSF57535">
    <property type="entry name" value="Complement control module/SCR domain"/>
    <property type="match status" value="1"/>
</dbReference>
<dbReference type="EMBL" id="MU826826">
    <property type="protein sequence ID" value="KAJ7375456.1"/>
    <property type="molecule type" value="Genomic_DNA"/>
</dbReference>
<feature type="domain" description="Sushi" evidence="4">
    <location>
        <begin position="31"/>
        <end position="89"/>
    </location>
</feature>
<dbReference type="CDD" id="cd00033">
    <property type="entry name" value="CCP"/>
    <property type="match status" value="1"/>
</dbReference>
<keyword evidence="1" id="KW-1015">Disulfide bond</keyword>
<dbReference type="Proteomes" id="UP001163046">
    <property type="component" value="Unassembled WGS sequence"/>
</dbReference>
<evidence type="ECO:0000313" key="5">
    <source>
        <dbReference type="EMBL" id="KAJ7375456.1"/>
    </source>
</evidence>
<reference evidence="5" key="1">
    <citation type="submission" date="2023-01" db="EMBL/GenBank/DDBJ databases">
        <title>Genome assembly of the deep-sea coral Lophelia pertusa.</title>
        <authorList>
            <person name="Herrera S."/>
            <person name="Cordes E."/>
        </authorList>
    </citation>
    <scope>NUCLEOTIDE SEQUENCE</scope>
    <source>
        <strain evidence="5">USNM1676648</strain>
        <tissue evidence="5">Polyp</tissue>
    </source>
</reference>
<feature type="signal peptide" evidence="3">
    <location>
        <begin position="1"/>
        <end position="24"/>
    </location>
</feature>
<protein>
    <submittedName>
        <fullName evidence="5">Sushi, von Willebrand factor type A, EGF and pentraxin domain containing 1</fullName>
    </submittedName>
</protein>
<gene>
    <name evidence="5" type="primary">SVEP1_1</name>
    <name evidence="5" type="ORF">OS493_002229</name>
</gene>
<dbReference type="InterPro" id="IPR000436">
    <property type="entry name" value="Sushi_SCR_CCP_dom"/>
</dbReference>
<dbReference type="Pfam" id="PF00084">
    <property type="entry name" value="Sushi"/>
    <property type="match status" value="1"/>
</dbReference>
<feature type="chain" id="PRO_5040933304" evidence="3">
    <location>
        <begin position="25"/>
        <end position="103"/>
    </location>
</feature>
<evidence type="ECO:0000256" key="1">
    <source>
        <dbReference type="ARBA" id="ARBA00023157"/>
    </source>
</evidence>
<dbReference type="PROSITE" id="PS50923">
    <property type="entry name" value="SUSHI"/>
    <property type="match status" value="1"/>
</dbReference>
<evidence type="ECO:0000313" key="6">
    <source>
        <dbReference type="Proteomes" id="UP001163046"/>
    </source>
</evidence>
<proteinExistence type="predicted"/>
<organism evidence="5 6">
    <name type="scientific">Desmophyllum pertusum</name>
    <dbReference type="NCBI Taxonomy" id="174260"/>
    <lineage>
        <taxon>Eukaryota</taxon>
        <taxon>Metazoa</taxon>
        <taxon>Cnidaria</taxon>
        <taxon>Anthozoa</taxon>
        <taxon>Hexacorallia</taxon>
        <taxon>Scleractinia</taxon>
        <taxon>Caryophylliina</taxon>
        <taxon>Caryophylliidae</taxon>
        <taxon>Desmophyllum</taxon>
    </lineage>
</organism>
<dbReference type="InterPro" id="IPR035976">
    <property type="entry name" value="Sushi/SCR/CCP_sf"/>
</dbReference>
<keyword evidence="2" id="KW-0768">Sushi</keyword>
<comment type="caution">
    <text evidence="5">The sequence shown here is derived from an EMBL/GenBank/DDBJ whole genome shotgun (WGS) entry which is preliminary data.</text>
</comment>
<evidence type="ECO:0000256" key="2">
    <source>
        <dbReference type="PROSITE-ProRule" id="PRU00302"/>
    </source>
</evidence>
<dbReference type="AlphaFoldDB" id="A0A9W9Z5R6"/>
<dbReference type="Gene3D" id="2.10.70.10">
    <property type="entry name" value="Complement Module, domain 1"/>
    <property type="match status" value="1"/>
</dbReference>
<accession>A0A9W9Z5R6</accession>
<evidence type="ECO:0000259" key="4">
    <source>
        <dbReference type="PROSITE" id="PS50923"/>
    </source>
</evidence>
<keyword evidence="3" id="KW-0732">Signal</keyword>